<keyword evidence="2" id="KW-1185">Reference proteome</keyword>
<dbReference type="PIRSF" id="PIRSF029407">
    <property type="entry name" value="UCP029407"/>
    <property type="match status" value="1"/>
</dbReference>
<dbReference type="InterPro" id="IPR027417">
    <property type="entry name" value="P-loop_NTPase"/>
</dbReference>
<dbReference type="EMBL" id="CP139858">
    <property type="protein sequence ID" value="WQB98016.1"/>
    <property type="molecule type" value="Genomic_DNA"/>
</dbReference>
<proteinExistence type="predicted"/>
<evidence type="ECO:0000313" key="1">
    <source>
        <dbReference type="EMBL" id="WQB98016.1"/>
    </source>
</evidence>
<accession>A0ABZ0VKT3</accession>
<evidence type="ECO:0000313" key="2">
    <source>
        <dbReference type="Proteomes" id="UP001322481"/>
    </source>
</evidence>
<organism evidence="1 2">
    <name type="scientific">Mesorhizobium huakuii</name>
    <dbReference type="NCBI Taxonomy" id="28104"/>
    <lineage>
        <taxon>Bacteria</taxon>
        <taxon>Pseudomonadati</taxon>
        <taxon>Pseudomonadota</taxon>
        <taxon>Alphaproteobacteria</taxon>
        <taxon>Hyphomicrobiales</taxon>
        <taxon>Phyllobacteriaceae</taxon>
        <taxon>Mesorhizobium</taxon>
    </lineage>
</organism>
<dbReference type="SUPFAM" id="SSF52540">
    <property type="entry name" value="P-loop containing nucleoside triphosphate hydrolases"/>
    <property type="match status" value="1"/>
</dbReference>
<protein>
    <submittedName>
        <fullName evidence="1">Sulfotransferase family protein</fullName>
    </submittedName>
</protein>
<dbReference type="Gene3D" id="3.40.50.300">
    <property type="entry name" value="P-loop containing nucleotide triphosphate hydrolases"/>
    <property type="match status" value="1"/>
</dbReference>
<reference evidence="1 2" key="1">
    <citation type="submission" date="2023-11" db="EMBL/GenBank/DDBJ databases">
        <authorList>
            <person name="Panchal A.K."/>
            <person name="Meaney J.S."/>
            <person name="Karas B.J."/>
            <person name="diCenzo G.C."/>
        </authorList>
    </citation>
    <scope>NUCLEOTIDE SEQUENCE [LARGE SCALE GENOMIC DNA]</scope>
    <source>
        <strain evidence="1 2">NZP2235</strain>
    </source>
</reference>
<dbReference type="RefSeq" id="WP_322418465.1">
    <property type="nucleotide sequence ID" value="NZ_CP139858.1"/>
</dbReference>
<name>A0ABZ0VKT3_9HYPH</name>
<gene>
    <name evidence="1" type="ORF">U0R22_002158</name>
</gene>
<sequence length="419" mass="47222">MTNRTEKHLQLMTPIAGLPRAPTRQAILILGMHRSGTSALGGVINALGAAGPKTPLPSHIANPRGFFESAPLTLAHDELLAVAGSSWHDWRELNQQRINSEATEPYRQKIKQLLIDEFGDDPLIVIKDPRTCRFVPFMSSVLDEMNVSPVALLPIRNPLEVAYSLHRRDKIALPKSLLLWLRHVLEAEYHSRHMPRYILSYEGFLADWRKHMERAAEKTGVVWPAQPDHSDARVEQFLTTDLYHERSTLEDMRNHPDVTSLVRETYQILTTIAAGDEDDGLLAQLDVMRTRFDEACETFSAAMATEESAVAQLRGELGARGTETEQIRQENSKLASFLEQQSVTVRGLAAERDTLVGFRDTLIAERDALVDAQASLTAERDALLRDRDCIVNERDALLTSRSWRLTAPLRLIRRLFARG</sequence>
<dbReference type="Proteomes" id="UP001322481">
    <property type="component" value="Chromosome"/>
</dbReference>
<dbReference type="InterPro" id="IPR014556">
    <property type="entry name" value="UCP029407"/>
</dbReference>